<feature type="region of interest" description="Disordered" evidence="2">
    <location>
        <begin position="341"/>
        <end position="368"/>
    </location>
</feature>
<dbReference type="GO" id="GO:0016020">
    <property type="term" value="C:membrane"/>
    <property type="evidence" value="ECO:0007669"/>
    <property type="project" value="TreeGrafter"/>
</dbReference>
<proteinExistence type="predicted"/>
<feature type="transmembrane region" description="Helical" evidence="3">
    <location>
        <begin position="749"/>
        <end position="769"/>
    </location>
</feature>
<dbReference type="InterPro" id="IPR026961">
    <property type="entry name" value="PGG_dom"/>
</dbReference>
<dbReference type="STRING" id="337451.A0A3S3QJ13"/>
<accession>A0A3S3QJ13</accession>
<dbReference type="PROSITE" id="PS50088">
    <property type="entry name" value="ANK_REPEAT"/>
    <property type="match status" value="1"/>
</dbReference>
<dbReference type="InterPro" id="IPR036770">
    <property type="entry name" value="Ankyrin_rpt-contain_sf"/>
</dbReference>
<dbReference type="OrthoDB" id="1652385at2759"/>
<keyword evidence="3" id="KW-1133">Transmembrane helix</keyword>
<dbReference type="Gene3D" id="1.25.40.20">
    <property type="entry name" value="Ankyrin repeat-containing domain"/>
    <property type="match status" value="2"/>
</dbReference>
<gene>
    <name evidence="5" type="ORF">CKAN_01402800</name>
</gene>
<feature type="transmembrane region" description="Helical" evidence="3">
    <location>
        <begin position="717"/>
        <end position="737"/>
    </location>
</feature>
<feature type="domain" description="PGG" evidence="4">
    <location>
        <begin position="625"/>
        <end position="736"/>
    </location>
</feature>
<feature type="transmembrane region" description="Helical" evidence="3">
    <location>
        <begin position="672"/>
        <end position="696"/>
    </location>
</feature>
<evidence type="ECO:0000313" key="5">
    <source>
        <dbReference type="EMBL" id="RWR85177.1"/>
    </source>
</evidence>
<keyword evidence="6" id="KW-1185">Reference proteome</keyword>
<dbReference type="EMBL" id="QPKB01000005">
    <property type="protein sequence ID" value="RWR85177.1"/>
    <property type="molecule type" value="Genomic_DNA"/>
</dbReference>
<dbReference type="SMART" id="SM00248">
    <property type="entry name" value="ANK"/>
    <property type="match status" value="7"/>
</dbReference>
<dbReference type="Proteomes" id="UP000283530">
    <property type="component" value="Unassembled WGS sequence"/>
</dbReference>
<keyword evidence="1" id="KW-0040">ANK repeat</keyword>
<reference evidence="5 6" key="1">
    <citation type="journal article" date="2019" name="Nat. Plants">
        <title>Stout camphor tree genome fills gaps in understanding of flowering plant genome evolution.</title>
        <authorList>
            <person name="Chaw S.M."/>
            <person name="Liu Y.C."/>
            <person name="Wu Y.W."/>
            <person name="Wang H.Y."/>
            <person name="Lin C.I."/>
            <person name="Wu C.S."/>
            <person name="Ke H.M."/>
            <person name="Chang L.Y."/>
            <person name="Hsu C.Y."/>
            <person name="Yang H.T."/>
            <person name="Sudianto E."/>
            <person name="Hsu M.H."/>
            <person name="Wu K.P."/>
            <person name="Wang L.N."/>
            <person name="Leebens-Mack J.H."/>
            <person name="Tsai I.J."/>
        </authorList>
    </citation>
    <scope>NUCLEOTIDE SEQUENCE [LARGE SCALE GENOMIC DNA]</scope>
    <source>
        <strain evidence="6">cv. Chaw 1501</strain>
        <tissue evidence="5">Young leaves</tissue>
    </source>
</reference>
<dbReference type="SUPFAM" id="SSF140860">
    <property type="entry name" value="Pseudo ankyrin repeat-like"/>
    <property type="match status" value="1"/>
</dbReference>
<protein>
    <submittedName>
        <fullName evidence="5">Serine/threonine-protein phosphatase 6 regulatory ankyrin repeat subunit B-like protein</fullName>
    </submittedName>
</protein>
<dbReference type="PANTHER" id="PTHR24177:SF103">
    <property type="entry name" value="PGG DOMAIN-CONTAINING PROTEIN"/>
    <property type="match status" value="1"/>
</dbReference>
<dbReference type="AlphaFoldDB" id="A0A3S3QJ13"/>
<dbReference type="SUPFAM" id="SSF48403">
    <property type="entry name" value="Ankyrin repeat"/>
    <property type="match status" value="1"/>
</dbReference>
<evidence type="ECO:0000256" key="1">
    <source>
        <dbReference type="PROSITE-ProRule" id="PRU00023"/>
    </source>
</evidence>
<evidence type="ECO:0000259" key="4">
    <source>
        <dbReference type="Pfam" id="PF13962"/>
    </source>
</evidence>
<dbReference type="Pfam" id="PF12796">
    <property type="entry name" value="Ank_2"/>
    <property type="match status" value="2"/>
</dbReference>
<evidence type="ECO:0000256" key="3">
    <source>
        <dbReference type="SAM" id="Phobius"/>
    </source>
</evidence>
<keyword evidence="3" id="KW-0812">Transmembrane</keyword>
<dbReference type="Pfam" id="PF13962">
    <property type="entry name" value="PGG"/>
    <property type="match status" value="1"/>
</dbReference>
<dbReference type="InterPro" id="IPR002110">
    <property type="entry name" value="Ankyrin_rpt"/>
</dbReference>
<name>A0A3S3QJ13_9MAGN</name>
<organism evidence="5 6">
    <name type="scientific">Cinnamomum micranthum f. kanehirae</name>
    <dbReference type="NCBI Taxonomy" id="337451"/>
    <lineage>
        <taxon>Eukaryota</taxon>
        <taxon>Viridiplantae</taxon>
        <taxon>Streptophyta</taxon>
        <taxon>Embryophyta</taxon>
        <taxon>Tracheophyta</taxon>
        <taxon>Spermatophyta</taxon>
        <taxon>Magnoliopsida</taxon>
        <taxon>Magnoliidae</taxon>
        <taxon>Laurales</taxon>
        <taxon>Lauraceae</taxon>
        <taxon>Cinnamomum</taxon>
    </lineage>
</organism>
<dbReference type="PANTHER" id="PTHR24177">
    <property type="entry name" value="CASKIN"/>
    <property type="match status" value="1"/>
</dbReference>
<evidence type="ECO:0000313" key="6">
    <source>
        <dbReference type="Proteomes" id="UP000283530"/>
    </source>
</evidence>
<evidence type="ECO:0000256" key="2">
    <source>
        <dbReference type="SAM" id="MobiDB-lite"/>
    </source>
</evidence>
<keyword evidence="3" id="KW-0472">Membrane</keyword>
<feature type="repeat" description="ANK" evidence="1">
    <location>
        <begin position="115"/>
        <end position="147"/>
    </location>
</feature>
<comment type="caution">
    <text evidence="5">The sequence shown here is derived from an EMBL/GenBank/DDBJ whole genome shotgun (WGS) entry which is preliminary data.</text>
</comment>
<sequence length="789" mass="90185">MVEARKISVRYFPMNPLIDNPLSDDDLDPDFQLVQSEILRGKQAILLDYATAGRWDKVESLYQEDFSLKTAKVRSSEDTVLHMAVSERREDVVTKLLRSVRDDDMKKILELKNAKGDTPLHLAAARGMEKTCELMAEKHRDLITFRNHEGENPLFVAAFHGTKDAFTLLHDKLRSSILEARQASGHHDLDRVRSGRYFTAADPEFLVHFGRNDGKTILHCTISREYFDLAIQIIQLHPYLIERRDDKGYLALHYLAEKPFAFRSGTSLGVVETIIYNCVWFDPLENKDSRKLDGSRAQDNNKTCLDFLLVLVVQPFILFVSRFKRWFQSATGDMHEKNLQSGISVHEESGPSTRLDIQSSGKYPQSNAEDHHATVTPFEWLKYCIWFLLKYLFIIIVQFKCINVIITKKRKHTLACRTVDKLLQNSNPWAYDNDGMNPKDTICEVDSHLDEEWMNPQDHVDEGIEGTGQLHMTPFLLAVENGVIEMVKRILCGVPMAIYDQKQSDKQNALLLAVQKRQIDVYDFLRNKFKNLSEILGKVDKNGDNALHIAASSAKEGPQLIPGDTMRMLWEMKWYQVQWQTKWYEYVKDSMPGYFFETHNESQKTPQEVFTDTLKHQLMNKDSDRWLEATSEACSVVAGLIATVAFTSATTVPGDYANDGVPTLRRHDAFRVYIISSFLALCFSLTSIITFLNILISGFQKSDYSKSLGHKLLVGLTSLYLSLGSMLVSFFAGHVLILKGKPVHWCLPIYVVGLLPVIIISVMQVNLYFNLLHSVFGRRPQPSYRGFSL</sequence>
<feature type="transmembrane region" description="Helical" evidence="3">
    <location>
        <begin position="380"/>
        <end position="402"/>
    </location>
</feature>
<feature type="compositionally biased region" description="Polar residues" evidence="2">
    <location>
        <begin position="350"/>
        <end position="367"/>
    </location>
</feature>